<dbReference type="Pfam" id="PF04773">
    <property type="entry name" value="FecR"/>
    <property type="match status" value="1"/>
</dbReference>
<dbReference type="AlphaFoldDB" id="A0A369URM1"/>
<dbReference type="Gene3D" id="2.60.120.1440">
    <property type="match status" value="1"/>
</dbReference>
<dbReference type="Pfam" id="PF16220">
    <property type="entry name" value="DUF4880"/>
    <property type="match status" value="1"/>
</dbReference>
<dbReference type="GO" id="GO:0016989">
    <property type="term" value="F:sigma factor antagonist activity"/>
    <property type="evidence" value="ECO:0007669"/>
    <property type="project" value="TreeGrafter"/>
</dbReference>
<feature type="region of interest" description="Disordered" evidence="1">
    <location>
        <begin position="69"/>
        <end position="93"/>
    </location>
</feature>
<dbReference type="Gene3D" id="3.55.50.30">
    <property type="match status" value="1"/>
</dbReference>
<evidence type="ECO:0000259" key="2">
    <source>
        <dbReference type="Pfam" id="PF04773"/>
    </source>
</evidence>
<comment type="caution">
    <text evidence="4">The sequence shown here is derived from an EMBL/GenBank/DDBJ whole genome shotgun (WGS) entry which is preliminary data.</text>
</comment>
<name>A0A369URM1_9GAMM</name>
<dbReference type="InterPro" id="IPR032623">
    <property type="entry name" value="FecR_N"/>
</dbReference>
<keyword evidence="5" id="KW-1185">Reference proteome</keyword>
<evidence type="ECO:0000313" key="4">
    <source>
        <dbReference type="EMBL" id="RDD83127.1"/>
    </source>
</evidence>
<evidence type="ECO:0000313" key="5">
    <source>
        <dbReference type="Proteomes" id="UP000253782"/>
    </source>
</evidence>
<evidence type="ECO:0000259" key="3">
    <source>
        <dbReference type="Pfam" id="PF16220"/>
    </source>
</evidence>
<dbReference type="InterPro" id="IPR006860">
    <property type="entry name" value="FecR"/>
</dbReference>
<gene>
    <name evidence="4" type="ORF">DVJ77_00465</name>
</gene>
<proteinExistence type="predicted"/>
<sequence length="340" mass="37059">MSNLDSIVGHGSALHREARDWLLCLTSGQATARDANAFKQWCGQSRAHAQAFAETRLLWENLGPAARAVSQRELSRTTPPAEGEPVRDESRSPVAIPARMSRRAFLGAAVAASAACLLLRPPLRLWPGWSDWMADYRTDTGEQRQIQAAPGVVVEMNTQTTINRLASRGQQLGMELVSGEVQIQTAAQLAEPFTLLAGAGHVHLPPGTQCNIRCSDKQVQVTGLDGTTELVYRGRKVTLQAGERVSYSEQTIAAVTIVDTELAMAWRRRVLIFDNQPLSEVVNEINRYRPGKIVITNGTLAARKVHARFSLNQLADVATLIHDAFDARVTSLPGGIVLLS</sequence>
<dbReference type="PANTHER" id="PTHR30273">
    <property type="entry name" value="PERIPLASMIC SIGNAL SENSOR AND SIGMA FACTOR ACTIVATOR FECR-RELATED"/>
    <property type="match status" value="1"/>
</dbReference>
<accession>A0A369URM1</accession>
<dbReference type="PIRSF" id="PIRSF018266">
    <property type="entry name" value="FecR"/>
    <property type="match status" value="1"/>
</dbReference>
<feature type="domain" description="FecR N-terminal" evidence="3">
    <location>
        <begin position="16"/>
        <end position="55"/>
    </location>
</feature>
<protein>
    <submittedName>
        <fullName evidence="4">DUF4880 domain-containing protein</fullName>
    </submittedName>
</protein>
<dbReference type="OrthoDB" id="8641865at2"/>
<dbReference type="RefSeq" id="WP_114843518.1">
    <property type="nucleotide sequence ID" value="NZ_JBHSPE010000001.1"/>
</dbReference>
<feature type="domain" description="FecR protein" evidence="2">
    <location>
        <begin position="135"/>
        <end position="227"/>
    </location>
</feature>
<organism evidence="4 5">
    <name type="scientific">Dyella tabacisoli</name>
    <dbReference type="NCBI Taxonomy" id="2282381"/>
    <lineage>
        <taxon>Bacteria</taxon>
        <taxon>Pseudomonadati</taxon>
        <taxon>Pseudomonadota</taxon>
        <taxon>Gammaproteobacteria</taxon>
        <taxon>Lysobacterales</taxon>
        <taxon>Rhodanobacteraceae</taxon>
        <taxon>Dyella</taxon>
    </lineage>
</organism>
<reference evidence="4 5" key="1">
    <citation type="submission" date="2018-07" db="EMBL/GenBank/DDBJ databases">
        <title>Dyella tabacisoli L4-6T, whole genome shotgun sequence.</title>
        <authorList>
            <person name="Zhou X.-K."/>
            <person name="Li W.-J."/>
            <person name="Duan Y.-Q."/>
        </authorList>
    </citation>
    <scope>NUCLEOTIDE SEQUENCE [LARGE SCALE GENOMIC DNA]</scope>
    <source>
        <strain evidence="4 5">L4-6</strain>
    </source>
</reference>
<dbReference type="EMBL" id="QQAH01000001">
    <property type="protein sequence ID" value="RDD83127.1"/>
    <property type="molecule type" value="Genomic_DNA"/>
</dbReference>
<dbReference type="InterPro" id="IPR012373">
    <property type="entry name" value="Ferrdict_sens_TM"/>
</dbReference>
<dbReference type="Proteomes" id="UP000253782">
    <property type="component" value="Unassembled WGS sequence"/>
</dbReference>
<dbReference type="PANTHER" id="PTHR30273:SF2">
    <property type="entry name" value="PROTEIN FECR"/>
    <property type="match status" value="1"/>
</dbReference>
<evidence type="ECO:0000256" key="1">
    <source>
        <dbReference type="SAM" id="MobiDB-lite"/>
    </source>
</evidence>